<dbReference type="PRINTS" id="PR00069">
    <property type="entry name" value="ALDKETRDTASE"/>
</dbReference>
<dbReference type="PANTHER" id="PTHR43364">
    <property type="entry name" value="NADH-SPECIFIC METHYLGLYOXAL REDUCTASE-RELATED"/>
    <property type="match status" value="1"/>
</dbReference>
<dbReference type="Pfam" id="PF00248">
    <property type="entry name" value="Aldo_ket_red"/>
    <property type="match status" value="1"/>
</dbReference>
<dbReference type="InterPro" id="IPR023210">
    <property type="entry name" value="NADP_OxRdtase_dom"/>
</dbReference>
<dbReference type="GO" id="GO:0005829">
    <property type="term" value="C:cytosol"/>
    <property type="evidence" value="ECO:0007669"/>
    <property type="project" value="TreeGrafter"/>
</dbReference>
<evidence type="ECO:0000313" key="3">
    <source>
        <dbReference type="Proteomes" id="UP000561181"/>
    </source>
</evidence>
<reference evidence="2 3" key="1">
    <citation type="submission" date="2020-04" db="EMBL/GenBank/DDBJ databases">
        <authorList>
            <person name="Liu A."/>
        </authorList>
    </citation>
    <scope>NUCLEOTIDE SEQUENCE [LARGE SCALE GENOMIC DNA]</scope>
    <source>
        <strain evidence="2 3">RZ02</strain>
    </source>
</reference>
<proteinExistence type="predicted"/>
<organism evidence="2 3">
    <name type="scientific">Pontixanthobacter rizhaonensis</name>
    <dbReference type="NCBI Taxonomy" id="2730337"/>
    <lineage>
        <taxon>Bacteria</taxon>
        <taxon>Pseudomonadati</taxon>
        <taxon>Pseudomonadota</taxon>
        <taxon>Alphaproteobacteria</taxon>
        <taxon>Sphingomonadales</taxon>
        <taxon>Erythrobacteraceae</taxon>
        <taxon>Pontixanthobacter</taxon>
    </lineage>
</organism>
<sequence length="276" mass="29582">MWRFGDVDLQTARARIDAAFDAGITFFDTADIYGCDMPAGFGHSEALLGKVFADAPELRGRMVLASKGGIVLGTPYNSSREYIAAAIDASLARLGVDHIDLWQVHRPDILTHPTELAEALQTAVSSGKVGAVGVSNFTSAQIDALRDAMNIPLVSTQPEFSPLHLNPLQNGEFDQAMQHSLAVMAWSPLGGGRIAAPETDREKAVASVLDRVAEGFGVSRATATFSWIAAHPARPIPIIGSQTPARIAEAADIYKVTWTRKAWYDVLQAAMGENLP</sequence>
<dbReference type="GO" id="GO:0016491">
    <property type="term" value="F:oxidoreductase activity"/>
    <property type="evidence" value="ECO:0007669"/>
    <property type="project" value="InterPro"/>
</dbReference>
<dbReference type="AlphaFoldDB" id="A0A848QPY7"/>
<gene>
    <name evidence="2" type="ORF">HKD42_12940</name>
</gene>
<accession>A0A848QPY7</accession>
<comment type="caution">
    <text evidence="2">The sequence shown here is derived from an EMBL/GenBank/DDBJ whole genome shotgun (WGS) entry which is preliminary data.</text>
</comment>
<evidence type="ECO:0000313" key="2">
    <source>
        <dbReference type="EMBL" id="NMW32969.1"/>
    </source>
</evidence>
<dbReference type="Proteomes" id="UP000561181">
    <property type="component" value="Unassembled WGS sequence"/>
</dbReference>
<dbReference type="Gene3D" id="3.20.20.100">
    <property type="entry name" value="NADP-dependent oxidoreductase domain"/>
    <property type="match status" value="1"/>
</dbReference>
<evidence type="ECO:0000259" key="1">
    <source>
        <dbReference type="Pfam" id="PF00248"/>
    </source>
</evidence>
<dbReference type="InterPro" id="IPR020471">
    <property type="entry name" value="AKR"/>
</dbReference>
<name>A0A848QPY7_9SPHN</name>
<dbReference type="EMBL" id="JABCRE010000004">
    <property type="protein sequence ID" value="NMW32969.1"/>
    <property type="molecule type" value="Genomic_DNA"/>
</dbReference>
<dbReference type="InterPro" id="IPR050523">
    <property type="entry name" value="AKR_Detox_Biosynth"/>
</dbReference>
<keyword evidence="3" id="KW-1185">Reference proteome</keyword>
<dbReference type="PANTHER" id="PTHR43364:SF1">
    <property type="entry name" value="OXIDOREDUCTASE YDHF"/>
    <property type="match status" value="1"/>
</dbReference>
<feature type="domain" description="NADP-dependent oxidoreductase" evidence="1">
    <location>
        <begin position="2"/>
        <end position="261"/>
    </location>
</feature>
<dbReference type="SUPFAM" id="SSF51430">
    <property type="entry name" value="NAD(P)-linked oxidoreductase"/>
    <property type="match status" value="1"/>
</dbReference>
<dbReference type="InterPro" id="IPR036812">
    <property type="entry name" value="NAD(P)_OxRdtase_dom_sf"/>
</dbReference>
<protein>
    <submittedName>
        <fullName evidence="2">Aldo/keto reductase</fullName>
    </submittedName>
</protein>